<sequence length="74" mass="8228">MVCVNRKVDSEVRKDEGKIWDSSVVAKAEEREASDAGSGPKFASKMNSVLLGVIQSPRTRCVEVDPYTDRKSRK</sequence>
<gene>
    <name evidence="1" type="ORF">PHLCEN_2v2674</name>
</gene>
<comment type="caution">
    <text evidence="1">The sequence shown here is derived from an EMBL/GenBank/DDBJ whole genome shotgun (WGS) entry which is preliminary data.</text>
</comment>
<dbReference type="EMBL" id="MLYV02000251">
    <property type="protein sequence ID" value="PSS29833.1"/>
    <property type="molecule type" value="Genomic_DNA"/>
</dbReference>
<evidence type="ECO:0000313" key="2">
    <source>
        <dbReference type="Proteomes" id="UP000186601"/>
    </source>
</evidence>
<proteinExistence type="predicted"/>
<dbReference type="Proteomes" id="UP000186601">
    <property type="component" value="Unassembled WGS sequence"/>
</dbReference>
<name>A0A2R6RII5_9APHY</name>
<keyword evidence="2" id="KW-1185">Reference proteome</keyword>
<reference evidence="1 2" key="1">
    <citation type="submission" date="2018-02" db="EMBL/GenBank/DDBJ databases">
        <title>Genome sequence of the basidiomycete white-rot fungus Phlebia centrifuga.</title>
        <authorList>
            <person name="Granchi Z."/>
            <person name="Peng M."/>
            <person name="de Vries R.P."/>
            <person name="Hilden K."/>
            <person name="Makela M.R."/>
            <person name="Grigoriev I."/>
            <person name="Riley R."/>
        </authorList>
    </citation>
    <scope>NUCLEOTIDE SEQUENCE [LARGE SCALE GENOMIC DNA]</scope>
    <source>
        <strain evidence="1 2">FBCC195</strain>
    </source>
</reference>
<accession>A0A2R6RII5</accession>
<evidence type="ECO:0000313" key="1">
    <source>
        <dbReference type="EMBL" id="PSS29833.1"/>
    </source>
</evidence>
<protein>
    <submittedName>
        <fullName evidence="1">Uncharacterized protein</fullName>
    </submittedName>
</protein>
<organism evidence="1 2">
    <name type="scientific">Hermanssonia centrifuga</name>
    <dbReference type="NCBI Taxonomy" id="98765"/>
    <lineage>
        <taxon>Eukaryota</taxon>
        <taxon>Fungi</taxon>
        <taxon>Dikarya</taxon>
        <taxon>Basidiomycota</taxon>
        <taxon>Agaricomycotina</taxon>
        <taxon>Agaricomycetes</taxon>
        <taxon>Polyporales</taxon>
        <taxon>Meruliaceae</taxon>
        <taxon>Hermanssonia</taxon>
    </lineage>
</organism>
<dbReference type="AlphaFoldDB" id="A0A2R6RII5"/>